<proteinExistence type="predicted"/>
<dbReference type="STRING" id="52.CMC5_022000"/>
<dbReference type="KEGG" id="ccro:CMC5_022000"/>
<keyword evidence="2" id="KW-1185">Reference proteome</keyword>
<dbReference type="OrthoDB" id="275146at2"/>
<protein>
    <recommendedName>
        <fullName evidence="3">Fe-S oxidoreductase</fullName>
    </recommendedName>
</protein>
<dbReference type="Pfam" id="PF03692">
    <property type="entry name" value="CxxCxxCC"/>
    <property type="match status" value="1"/>
</dbReference>
<name>A0A0K1EB40_CHOCO</name>
<evidence type="ECO:0008006" key="3">
    <source>
        <dbReference type="Google" id="ProtNLM"/>
    </source>
</evidence>
<dbReference type="PANTHER" id="PTHR35866:SF2">
    <property type="entry name" value="YKGJ FAMILY CYSTEINE CLUSTER PROTEIN"/>
    <property type="match status" value="1"/>
</dbReference>
<reference evidence="1 2" key="1">
    <citation type="submission" date="2015-07" db="EMBL/GenBank/DDBJ databases">
        <title>Genome analysis of myxobacterium Chondromyces crocatus Cm c5 reveals a high potential for natural compound synthesis and the genetic basis for the loss of fruiting body formation.</title>
        <authorList>
            <person name="Zaburannyi N."/>
            <person name="Bunk B."/>
            <person name="Maier J."/>
            <person name="Overmann J."/>
            <person name="Mueller R."/>
        </authorList>
    </citation>
    <scope>NUCLEOTIDE SEQUENCE [LARGE SCALE GENOMIC DNA]</scope>
    <source>
        <strain evidence="1 2">Cm c5</strain>
    </source>
</reference>
<organism evidence="1 2">
    <name type="scientific">Chondromyces crocatus</name>
    <dbReference type="NCBI Taxonomy" id="52"/>
    <lineage>
        <taxon>Bacteria</taxon>
        <taxon>Pseudomonadati</taxon>
        <taxon>Myxococcota</taxon>
        <taxon>Polyangia</taxon>
        <taxon>Polyangiales</taxon>
        <taxon>Polyangiaceae</taxon>
        <taxon>Chondromyces</taxon>
    </lineage>
</organism>
<dbReference type="AlphaFoldDB" id="A0A0K1EB40"/>
<dbReference type="Proteomes" id="UP000067626">
    <property type="component" value="Chromosome"/>
</dbReference>
<dbReference type="RefSeq" id="WP_050430346.1">
    <property type="nucleotide sequence ID" value="NZ_CP012159.1"/>
</dbReference>
<accession>A0A0K1EB40</accession>
<dbReference type="EMBL" id="CP012159">
    <property type="protein sequence ID" value="AKT38059.1"/>
    <property type="molecule type" value="Genomic_DNA"/>
</dbReference>
<evidence type="ECO:0000313" key="1">
    <source>
        <dbReference type="EMBL" id="AKT38059.1"/>
    </source>
</evidence>
<dbReference type="PANTHER" id="PTHR35866">
    <property type="entry name" value="PUTATIVE-RELATED"/>
    <property type="match status" value="1"/>
</dbReference>
<dbReference type="InterPro" id="IPR005358">
    <property type="entry name" value="Puta_zinc/iron-chelating_dom"/>
</dbReference>
<gene>
    <name evidence="1" type="ORF">CMC5_022000</name>
</gene>
<evidence type="ECO:0000313" key="2">
    <source>
        <dbReference type="Proteomes" id="UP000067626"/>
    </source>
</evidence>
<sequence>MTTTTKPRIHYDCTKCPAFCCSIYERVVVNQRDINRLARHFELTIEEAERRFTKRNGDERILRRQKDTLLGQTCKFLNLETRGCSIYHARPQICREYPGRSRCGYYDILQFERETQEDDTVLPLIQLRFLKPKREA</sequence>